<keyword evidence="2" id="KW-1133">Transmembrane helix</keyword>
<evidence type="ECO:0000259" key="4">
    <source>
        <dbReference type="PROSITE" id="PS51485"/>
    </source>
</evidence>
<comment type="caution">
    <text evidence="5">The sequence shown here is derived from an EMBL/GenBank/DDBJ whole genome shotgun (WGS) entry which is preliminary data.</text>
</comment>
<keyword evidence="2" id="KW-0812">Transmembrane</keyword>
<dbReference type="FunFam" id="2.60.40.420:FF:000048">
    <property type="entry name" value="Early nodulin-like protein 18"/>
    <property type="match status" value="1"/>
</dbReference>
<dbReference type="SUPFAM" id="SSF49503">
    <property type="entry name" value="Cupredoxins"/>
    <property type="match status" value="1"/>
</dbReference>
<dbReference type="AlphaFoldDB" id="A0ABD2ZHA3"/>
<dbReference type="InterPro" id="IPR003245">
    <property type="entry name" value="Phytocyanin_dom"/>
</dbReference>
<evidence type="ECO:0000256" key="2">
    <source>
        <dbReference type="SAM" id="Phobius"/>
    </source>
</evidence>
<name>A0ABD2ZHA3_9GENT</name>
<feature type="transmembrane region" description="Helical" evidence="2">
    <location>
        <begin position="217"/>
        <end position="238"/>
    </location>
</feature>
<dbReference type="Pfam" id="PF02298">
    <property type="entry name" value="Cu_bind_like"/>
    <property type="match status" value="1"/>
</dbReference>
<dbReference type="PANTHER" id="PTHR33021">
    <property type="entry name" value="BLUE COPPER PROTEIN"/>
    <property type="match status" value="1"/>
</dbReference>
<organism evidence="5 6">
    <name type="scientific">Cinchona calisaya</name>
    <dbReference type="NCBI Taxonomy" id="153742"/>
    <lineage>
        <taxon>Eukaryota</taxon>
        <taxon>Viridiplantae</taxon>
        <taxon>Streptophyta</taxon>
        <taxon>Embryophyta</taxon>
        <taxon>Tracheophyta</taxon>
        <taxon>Spermatophyta</taxon>
        <taxon>Magnoliopsida</taxon>
        <taxon>eudicotyledons</taxon>
        <taxon>Gunneridae</taxon>
        <taxon>Pentapetalae</taxon>
        <taxon>asterids</taxon>
        <taxon>lamiids</taxon>
        <taxon>Gentianales</taxon>
        <taxon>Rubiaceae</taxon>
        <taxon>Cinchonoideae</taxon>
        <taxon>Cinchoneae</taxon>
        <taxon>Cinchona</taxon>
    </lineage>
</organism>
<sequence>MYQCTDTGRLCSGIIFFSIFLLLSFSRSVSAATAAASNYKNYTVGDSLGWYDNLENPKVNYQKWVAGKNFSLGDFLLFNTDNNHSVIQTYNFTTYKRCDYVDALDNDTIQWSSADPSSTSPHPISVAVPLVKVGMTYFFSSDYDGEQCKNGQHFKINVTYGLGLPPSLKRTSDEAPAPVNPDSGDDSAPDTLVPSNFDNPQNISDDNDSSDSIILSAVPYLFGVKLYWSMIFLGVYGIV</sequence>
<dbReference type="EMBL" id="JBJUIK010000009">
    <property type="protein sequence ID" value="KAL3518836.1"/>
    <property type="molecule type" value="Genomic_DNA"/>
</dbReference>
<feature type="domain" description="Phytocyanin" evidence="4">
    <location>
        <begin position="40"/>
        <end position="160"/>
    </location>
</feature>
<protein>
    <recommendedName>
        <fullName evidence="4">Phytocyanin domain-containing protein</fullName>
    </recommendedName>
</protein>
<reference evidence="5 6" key="1">
    <citation type="submission" date="2024-11" db="EMBL/GenBank/DDBJ databases">
        <title>A near-complete genome assembly of Cinchona calisaya.</title>
        <authorList>
            <person name="Lian D.C."/>
            <person name="Zhao X.W."/>
            <person name="Wei L."/>
        </authorList>
    </citation>
    <scope>NUCLEOTIDE SEQUENCE [LARGE SCALE GENOMIC DNA]</scope>
    <source>
        <tissue evidence="5">Nenye</tissue>
    </source>
</reference>
<keyword evidence="6" id="KW-1185">Reference proteome</keyword>
<dbReference type="CDD" id="cd04216">
    <property type="entry name" value="Phytocyanin"/>
    <property type="match status" value="1"/>
</dbReference>
<dbReference type="InterPro" id="IPR008972">
    <property type="entry name" value="Cupredoxin"/>
</dbReference>
<gene>
    <name evidence="5" type="ORF">ACH5RR_021425</name>
</gene>
<dbReference type="InterPro" id="IPR039391">
    <property type="entry name" value="Phytocyanin-like"/>
</dbReference>
<proteinExistence type="predicted"/>
<dbReference type="Gene3D" id="2.60.40.420">
    <property type="entry name" value="Cupredoxins - blue copper proteins"/>
    <property type="match status" value="1"/>
</dbReference>
<dbReference type="PANTHER" id="PTHR33021:SF6">
    <property type="entry name" value="EARLY NODULIN-LIKE PROTEIN 18"/>
    <property type="match status" value="1"/>
</dbReference>
<dbReference type="PROSITE" id="PS51485">
    <property type="entry name" value="PHYTOCYANIN"/>
    <property type="match status" value="1"/>
</dbReference>
<evidence type="ECO:0000313" key="6">
    <source>
        <dbReference type="Proteomes" id="UP001630127"/>
    </source>
</evidence>
<feature type="signal peptide" evidence="3">
    <location>
        <begin position="1"/>
        <end position="31"/>
    </location>
</feature>
<dbReference type="Proteomes" id="UP001630127">
    <property type="component" value="Unassembled WGS sequence"/>
</dbReference>
<accession>A0ABD2ZHA3</accession>
<feature type="region of interest" description="Disordered" evidence="1">
    <location>
        <begin position="170"/>
        <end position="208"/>
    </location>
</feature>
<keyword evidence="2" id="KW-0472">Membrane</keyword>
<evidence type="ECO:0000313" key="5">
    <source>
        <dbReference type="EMBL" id="KAL3518836.1"/>
    </source>
</evidence>
<feature type="chain" id="PRO_5044825288" description="Phytocyanin domain-containing protein" evidence="3">
    <location>
        <begin position="32"/>
        <end position="239"/>
    </location>
</feature>
<keyword evidence="3" id="KW-0732">Signal</keyword>
<evidence type="ECO:0000256" key="1">
    <source>
        <dbReference type="SAM" id="MobiDB-lite"/>
    </source>
</evidence>
<evidence type="ECO:0000256" key="3">
    <source>
        <dbReference type="SAM" id="SignalP"/>
    </source>
</evidence>